<sequence length="567" mass="62159">MEALATRVPKLARLNALKNVAYESAAQSMTTSGAHEDAKNCSLACCHMPADEEVEKKVELLCNLLASSPSFLGIEAFAWNAQQQQALAELHSSNNAPPIDAIQVCSHEPSAFAENSEFGFDSFSEINQNFSNVSENSSRNLAEKASTSAVTAQPAALRSCLKRPPGSRAARLPPSKSVTFIVKEIDSIPDPHMSQPDCVGKKSHVNHAIENCEDAHVKFVAKRATSHKKGGSNKAKKLLSQKFSSDPSEEEGFGTEFPSPVSESLGPENSKEKVERTLQEVSYDPHSLIYYQIFDQNDSQNSLSIKKTDNMAAGSQKNSHASIATTITCCGVETGKSSGLFSTSGDSKQESTRLKKHDNSDDSVVPRKMYSKEELPPESQQKRPWKFWSKGDHLGSGSLAIVYEGVSSNGRYFAVKKICFPDQRKASHRYVSRLEQEICSLCQLEHDNIVKYLGSESLRRLSPANSRNGGSHWVAPEAKDAEHCGLLSDIWSLGCTVLEMITRSPPAPDMDPNEVLDMIDGEEGPSLPETLSHNSRDFIRKCLQVDPLLRPTAAMLLEHSFVKDIEC</sequence>
<proteinExistence type="predicted"/>
<comment type="caution">
    <text evidence="1">The sequence shown here is derived from an EMBL/GenBank/DDBJ whole genome shotgun (WGS) entry which is preliminary data.</text>
</comment>
<evidence type="ECO:0000313" key="2">
    <source>
        <dbReference type="Proteomes" id="UP001162992"/>
    </source>
</evidence>
<dbReference type="EMBL" id="CM055099">
    <property type="protein sequence ID" value="KAJ7545895.1"/>
    <property type="molecule type" value="Genomic_DNA"/>
</dbReference>
<protein>
    <submittedName>
        <fullName evidence="1">Uncharacterized protein</fullName>
    </submittedName>
</protein>
<dbReference type="Proteomes" id="UP001162992">
    <property type="component" value="Chromosome 8"/>
</dbReference>
<organism evidence="1 2">
    <name type="scientific">Diphasiastrum complanatum</name>
    <name type="common">Issler's clubmoss</name>
    <name type="synonym">Lycopodium complanatum</name>
    <dbReference type="NCBI Taxonomy" id="34168"/>
    <lineage>
        <taxon>Eukaryota</taxon>
        <taxon>Viridiplantae</taxon>
        <taxon>Streptophyta</taxon>
        <taxon>Embryophyta</taxon>
        <taxon>Tracheophyta</taxon>
        <taxon>Lycopodiopsida</taxon>
        <taxon>Lycopodiales</taxon>
        <taxon>Lycopodiaceae</taxon>
        <taxon>Lycopodioideae</taxon>
        <taxon>Diphasiastrum</taxon>
    </lineage>
</organism>
<gene>
    <name evidence="1" type="ORF">O6H91_08G015500</name>
</gene>
<reference evidence="2" key="1">
    <citation type="journal article" date="2024" name="Proc. Natl. Acad. Sci. U.S.A.">
        <title>Extraordinary preservation of gene collinearity over three hundred million years revealed in homosporous lycophytes.</title>
        <authorList>
            <person name="Li C."/>
            <person name="Wickell D."/>
            <person name="Kuo L.Y."/>
            <person name="Chen X."/>
            <person name="Nie B."/>
            <person name="Liao X."/>
            <person name="Peng D."/>
            <person name="Ji J."/>
            <person name="Jenkins J."/>
            <person name="Williams M."/>
            <person name="Shu S."/>
            <person name="Plott C."/>
            <person name="Barry K."/>
            <person name="Rajasekar S."/>
            <person name="Grimwood J."/>
            <person name="Han X."/>
            <person name="Sun S."/>
            <person name="Hou Z."/>
            <person name="He W."/>
            <person name="Dai G."/>
            <person name="Sun C."/>
            <person name="Schmutz J."/>
            <person name="Leebens-Mack J.H."/>
            <person name="Li F.W."/>
            <person name="Wang L."/>
        </authorList>
    </citation>
    <scope>NUCLEOTIDE SEQUENCE [LARGE SCALE GENOMIC DNA]</scope>
    <source>
        <strain evidence="2">cv. PW_Plant_1</strain>
    </source>
</reference>
<evidence type="ECO:0000313" key="1">
    <source>
        <dbReference type="EMBL" id="KAJ7545895.1"/>
    </source>
</evidence>
<keyword evidence="2" id="KW-1185">Reference proteome</keyword>
<name>A0ACC2CV61_DIPCM</name>
<accession>A0ACC2CV61</accession>